<organism evidence="1 2">
    <name type="scientific">Williamsia herbipolensis</name>
    <dbReference type="NCBI Taxonomy" id="1603258"/>
    <lineage>
        <taxon>Bacteria</taxon>
        <taxon>Bacillati</taxon>
        <taxon>Actinomycetota</taxon>
        <taxon>Actinomycetes</taxon>
        <taxon>Mycobacteriales</taxon>
        <taxon>Nocardiaceae</taxon>
        <taxon>Williamsia</taxon>
    </lineage>
</organism>
<gene>
    <name evidence="1" type="ORF">OG579_04470</name>
</gene>
<name>A0AAU4K4U0_9NOCA</name>
<evidence type="ECO:0000313" key="2">
    <source>
        <dbReference type="Proteomes" id="UP001432128"/>
    </source>
</evidence>
<evidence type="ECO:0000313" key="1">
    <source>
        <dbReference type="EMBL" id="WUM21070.1"/>
    </source>
</evidence>
<sequence>MMTVFVGLPTAVNSTDGLRSVPPPAAGDVDAVRDAVEVFVGLGLVGPSARREPIVTETRGHDSQHLADVRELRAG</sequence>
<accession>A0AAU4K4U0</accession>
<dbReference type="KEGG" id="whr:OG579_04470"/>
<dbReference type="Proteomes" id="UP001432128">
    <property type="component" value="Chromosome"/>
</dbReference>
<dbReference type="AlphaFoldDB" id="A0AAU4K4U0"/>
<protein>
    <submittedName>
        <fullName evidence="1">Uncharacterized protein</fullName>
    </submittedName>
</protein>
<keyword evidence="2" id="KW-1185">Reference proteome</keyword>
<dbReference type="EMBL" id="CP108021">
    <property type="protein sequence ID" value="WUM21070.1"/>
    <property type="molecule type" value="Genomic_DNA"/>
</dbReference>
<reference evidence="1 2" key="1">
    <citation type="submission" date="2022-10" db="EMBL/GenBank/DDBJ databases">
        <title>The complete genomes of actinobacterial strains from the NBC collection.</title>
        <authorList>
            <person name="Joergensen T.S."/>
            <person name="Alvarez Arevalo M."/>
            <person name="Sterndorff E.B."/>
            <person name="Faurdal D."/>
            <person name="Vuksanovic O."/>
            <person name="Mourched A.-S."/>
            <person name="Charusanti P."/>
            <person name="Shaw S."/>
            <person name="Blin K."/>
            <person name="Weber T."/>
        </authorList>
    </citation>
    <scope>NUCLEOTIDE SEQUENCE [LARGE SCALE GENOMIC DNA]</scope>
    <source>
        <strain evidence="1 2">NBC_00319</strain>
    </source>
</reference>
<proteinExistence type="predicted"/>
<dbReference type="RefSeq" id="WP_328858241.1">
    <property type="nucleotide sequence ID" value="NZ_CP108021.1"/>
</dbReference>